<dbReference type="RefSeq" id="WP_018432914.1">
    <property type="nucleotide sequence ID" value="NZ_JACHDD010000015.1"/>
</dbReference>
<comment type="caution">
    <text evidence="1">The sequence shown here is derived from an EMBL/GenBank/DDBJ whole genome shotgun (WGS) entry which is preliminary data.</text>
</comment>
<protein>
    <submittedName>
        <fullName evidence="1">Uncharacterized protein</fullName>
    </submittedName>
</protein>
<accession>A0A6I1Q5S8</accession>
<evidence type="ECO:0000313" key="1">
    <source>
        <dbReference type="EMBL" id="MBB5428762.1"/>
    </source>
</evidence>
<gene>
    <name evidence="1" type="ORF">HDG40_006957</name>
</gene>
<organism evidence="1 2">
    <name type="scientific">Paraburkholderia atlantica</name>
    <dbReference type="NCBI Taxonomy" id="2654982"/>
    <lineage>
        <taxon>Bacteria</taxon>
        <taxon>Pseudomonadati</taxon>
        <taxon>Pseudomonadota</taxon>
        <taxon>Betaproteobacteria</taxon>
        <taxon>Burkholderiales</taxon>
        <taxon>Burkholderiaceae</taxon>
        <taxon>Paraburkholderia</taxon>
    </lineage>
</organism>
<dbReference type="Proteomes" id="UP000592780">
    <property type="component" value="Unassembled WGS sequence"/>
</dbReference>
<evidence type="ECO:0000313" key="2">
    <source>
        <dbReference type="Proteomes" id="UP000592780"/>
    </source>
</evidence>
<dbReference type="EMBL" id="JACHDD010000015">
    <property type="protein sequence ID" value="MBB5428762.1"/>
    <property type="molecule type" value="Genomic_DNA"/>
</dbReference>
<dbReference type="AlphaFoldDB" id="A0A6I1Q5S8"/>
<dbReference type="OrthoDB" id="8964201at2"/>
<sequence>MSELLEPPVVHASTAFDPAGKTISQVVNHIARTLRQSEIEPEWIVAANFINDPNEDCYGLSASRDWPDSGTARRRLALSVARGSSEGWIIQIDFVQFVALGEAGHWKSQPVLRIKTLSRTQAWAIAAVVSRMLDLD</sequence>
<keyword evidence="2" id="KW-1185">Reference proteome</keyword>
<reference evidence="1 2" key="1">
    <citation type="submission" date="2020-08" db="EMBL/GenBank/DDBJ databases">
        <title>Genomic Encyclopedia of Type Strains, Phase IV (KMG-V): Genome sequencing to study the core and pangenomes of soil and plant-associated prokaryotes.</title>
        <authorList>
            <person name="Whitman W."/>
        </authorList>
    </citation>
    <scope>NUCLEOTIDE SEQUENCE [LARGE SCALE GENOMIC DNA]</scope>
    <source>
        <strain evidence="1 2">JPY158</strain>
    </source>
</reference>
<proteinExistence type="predicted"/>
<name>A0A6I1Q5S8_PARAM</name>